<feature type="domain" description="Glycosyl hydrolase family 13 catalytic" evidence="1">
    <location>
        <begin position="2"/>
        <end position="259"/>
    </location>
</feature>
<comment type="caution">
    <text evidence="2">The sequence shown here is derived from an EMBL/GenBank/DDBJ whole genome shotgun (WGS) entry which is preliminary data.</text>
</comment>
<accession>X1ADE3</accession>
<dbReference type="Gene3D" id="3.20.20.80">
    <property type="entry name" value="Glycosidases"/>
    <property type="match status" value="1"/>
</dbReference>
<dbReference type="InterPro" id="IPR017853">
    <property type="entry name" value="GH"/>
</dbReference>
<dbReference type="Pfam" id="PF16657">
    <property type="entry name" value="Malt_amylase_C"/>
    <property type="match status" value="1"/>
</dbReference>
<evidence type="ECO:0000313" key="2">
    <source>
        <dbReference type="EMBL" id="GAG70698.1"/>
    </source>
</evidence>
<dbReference type="InterPro" id="IPR032091">
    <property type="entry name" value="Malt_amylase-like_C"/>
</dbReference>
<sequence>LSNQNPIFADAYSNPASDYSDWFVWNNENHTLYASFAGNEQMPRFNHFNPEVVNYLTDAALYWIDLDGDSDYSDGIDGFRVDNATFPPQEFLIALRQGVKSANPDALLLGETWVHNPNDLSIYYQDQFDALFDFPLYETLQGNRDFNGDGLLAGEGFPVLLTSLLRNEAEKFPPGAFAVRFSSNHDTNRNATELKGDPDRLRLTAALLTGLPGPVMIYYGEEIGMLGQKGGAPAYDNYRREPMDWYADQEGAGQTTWFRPDDRWNVPEDGISVEEQEGDPDSLLSYYQEVLRLRMAHPALVEGDFEILELETSGIGPWGFIRRAGDEAILVIINFSSEEQEVVIGEFPFHAEQLIDLITDDQYPAPTLGSSYSLTLAPASALYLSPAP</sequence>
<evidence type="ECO:0000259" key="1">
    <source>
        <dbReference type="SMART" id="SM00642"/>
    </source>
</evidence>
<gene>
    <name evidence="2" type="ORF">S01H4_18557</name>
</gene>
<protein>
    <recommendedName>
        <fullName evidence="1">Glycosyl hydrolase family 13 catalytic domain-containing protein</fullName>
    </recommendedName>
</protein>
<dbReference type="SUPFAM" id="SSF51011">
    <property type="entry name" value="Glycosyl hydrolase domain"/>
    <property type="match status" value="1"/>
</dbReference>
<dbReference type="PANTHER" id="PTHR10357">
    <property type="entry name" value="ALPHA-AMYLASE FAMILY MEMBER"/>
    <property type="match status" value="1"/>
</dbReference>
<dbReference type="Gene3D" id="2.60.40.1180">
    <property type="entry name" value="Golgi alpha-mannosidase II"/>
    <property type="match status" value="1"/>
</dbReference>
<dbReference type="SUPFAM" id="SSF51445">
    <property type="entry name" value="(Trans)glycosidases"/>
    <property type="match status" value="1"/>
</dbReference>
<reference evidence="2" key="1">
    <citation type="journal article" date="2014" name="Front. Microbiol.">
        <title>High frequency of phylogenetically diverse reductive dehalogenase-homologous genes in deep subseafloor sedimentary metagenomes.</title>
        <authorList>
            <person name="Kawai M."/>
            <person name="Futagami T."/>
            <person name="Toyoda A."/>
            <person name="Takaki Y."/>
            <person name="Nishi S."/>
            <person name="Hori S."/>
            <person name="Arai W."/>
            <person name="Tsubouchi T."/>
            <person name="Morono Y."/>
            <person name="Uchiyama I."/>
            <person name="Ito T."/>
            <person name="Fujiyama A."/>
            <person name="Inagaki F."/>
            <person name="Takami H."/>
        </authorList>
    </citation>
    <scope>NUCLEOTIDE SEQUENCE</scope>
    <source>
        <strain evidence="2">Expedition CK06-06</strain>
    </source>
</reference>
<proteinExistence type="predicted"/>
<dbReference type="InterPro" id="IPR013780">
    <property type="entry name" value="Glyco_hydro_b"/>
</dbReference>
<name>X1ADE3_9ZZZZ</name>
<dbReference type="GO" id="GO:0005975">
    <property type="term" value="P:carbohydrate metabolic process"/>
    <property type="evidence" value="ECO:0007669"/>
    <property type="project" value="InterPro"/>
</dbReference>
<dbReference type="AlphaFoldDB" id="X1ADE3"/>
<organism evidence="2">
    <name type="scientific">marine sediment metagenome</name>
    <dbReference type="NCBI Taxonomy" id="412755"/>
    <lineage>
        <taxon>unclassified sequences</taxon>
        <taxon>metagenomes</taxon>
        <taxon>ecological metagenomes</taxon>
    </lineage>
</organism>
<dbReference type="InterPro" id="IPR006047">
    <property type="entry name" value="GH13_cat_dom"/>
</dbReference>
<dbReference type="EMBL" id="BART01008235">
    <property type="protein sequence ID" value="GAG70698.1"/>
    <property type="molecule type" value="Genomic_DNA"/>
</dbReference>
<dbReference type="SMART" id="SM00642">
    <property type="entry name" value="Aamy"/>
    <property type="match status" value="1"/>
</dbReference>
<dbReference type="Pfam" id="PF00128">
    <property type="entry name" value="Alpha-amylase"/>
    <property type="match status" value="1"/>
</dbReference>
<feature type="non-terminal residue" evidence="2">
    <location>
        <position position="1"/>
    </location>
</feature>